<comment type="caution">
    <text evidence="1">The sequence shown here is derived from an EMBL/GenBank/DDBJ whole genome shotgun (WGS) entry which is preliminary data.</text>
</comment>
<dbReference type="OrthoDB" id="4617846at2"/>
<reference evidence="1 2" key="1">
    <citation type="journal article" date="2015" name="Genome Biol. Evol.">
        <title>Characterization of Three Mycobacterium spp. with Potential Use in Bioremediation by Genome Sequencing and Comparative Genomics.</title>
        <authorList>
            <person name="Das S."/>
            <person name="Pettersson B.M."/>
            <person name="Behra P.R."/>
            <person name="Ramesh M."/>
            <person name="Dasgupta S."/>
            <person name="Bhattacharya A."/>
            <person name="Kirsebom L.A."/>
        </authorList>
    </citation>
    <scope>NUCLEOTIDE SEQUENCE [LARGE SCALE GENOMIC DNA]</scope>
    <source>
        <strain evidence="1 2">DSM 44219</strain>
    </source>
</reference>
<dbReference type="AlphaFoldDB" id="A0A0J6WLD4"/>
<keyword evidence="2" id="KW-1185">Reference proteome</keyword>
<dbReference type="EMBL" id="JYNX01000019">
    <property type="protein sequence ID" value="KMO84155.1"/>
    <property type="molecule type" value="Genomic_DNA"/>
</dbReference>
<dbReference type="PATRIC" id="fig|1800.3.peg.965"/>
<dbReference type="Proteomes" id="UP000036176">
    <property type="component" value="Unassembled WGS sequence"/>
</dbReference>
<organism evidence="1 2">
    <name type="scientific">Mycolicibacterium chubuense</name>
    <name type="common">Mycobacterium chubuense</name>
    <dbReference type="NCBI Taxonomy" id="1800"/>
    <lineage>
        <taxon>Bacteria</taxon>
        <taxon>Bacillati</taxon>
        <taxon>Actinomycetota</taxon>
        <taxon>Actinomycetes</taxon>
        <taxon>Mycobacteriales</taxon>
        <taxon>Mycobacteriaceae</taxon>
        <taxon>Mycolicibacterium</taxon>
    </lineage>
</organism>
<dbReference type="Gene3D" id="3.40.1350.10">
    <property type="match status" value="1"/>
</dbReference>
<protein>
    <recommendedName>
        <fullName evidence="3">DUF91 domain-containing protein</fullName>
    </recommendedName>
</protein>
<dbReference type="GO" id="GO:0003676">
    <property type="term" value="F:nucleic acid binding"/>
    <property type="evidence" value="ECO:0007669"/>
    <property type="project" value="InterPro"/>
</dbReference>
<evidence type="ECO:0000313" key="1">
    <source>
        <dbReference type="EMBL" id="KMO84155.1"/>
    </source>
</evidence>
<evidence type="ECO:0000313" key="2">
    <source>
        <dbReference type="Proteomes" id="UP000036176"/>
    </source>
</evidence>
<proteinExistence type="predicted"/>
<dbReference type="RefSeq" id="WP_131722281.1">
    <property type="nucleotide sequence ID" value="NZ_JYNX01000019.1"/>
</dbReference>
<gene>
    <name evidence="1" type="ORF">MCHUDSM44219_00961</name>
</gene>
<evidence type="ECO:0008006" key="3">
    <source>
        <dbReference type="Google" id="ProtNLM"/>
    </source>
</evidence>
<accession>A0A0J6WLD4</accession>
<sequence>MAARLTREDRLDRLVAKMRQRVDAASTTTRLLRHMPKSKLGVLVREAGYERTSTKLLEELSDRFRNAGLEFSPELLDPANTPASLIYFFDAERPIKGLQPTRELFKVESQLSRFLWLNHNFLDQATKDLRIIEREKQLAPGSKIDLLAVDTRTRELVGIELKAEEPDQGIVAQASKYMRALKSLAEKSDRPGARLVIITGQPDDDLAELVQVQAEKLGVKTDWYLYRVRFELNKQ</sequence>
<name>A0A0J6WLD4_MYCCU</name>
<dbReference type="InterPro" id="IPR011856">
    <property type="entry name" value="tRNA_endonuc-like_dom_sf"/>
</dbReference>